<organism evidence="1">
    <name type="scientific">Tetraodon nigroviridis</name>
    <name type="common">Spotted green pufferfish</name>
    <name type="synonym">Chelonodon nigroviridis</name>
    <dbReference type="NCBI Taxonomy" id="99883"/>
    <lineage>
        <taxon>Eukaryota</taxon>
        <taxon>Metazoa</taxon>
        <taxon>Chordata</taxon>
        <taxon>Craniata</taxon>
        <taxon>Vertebrata</taxon>
        <taxon>Euteleostomi</taxon>
        <taxon>Actinopterygii</taxon>
        <taxon>Neopterygii</taxon>
        <taxon>Teleostei</taxon>
        <taxon>Neoteleostei</taxon>
        <taxon>Acanthomorphata</taxon>
        <taxon>Eupercaria</taxon>
        <taxon>Tetraodontiformes</taxon>
        <taxon>Tetradontoidea</taxon>
        <taxon>Tetraodontidae</taxon>
        <taxon>Tetraodon</taxon>
    </lineage>
</organism>
<evidence type="ECO:0000313" key="1">
    <source>
        <dbReference type="EMBL" id="CAG04618.1"/>
    </source>
</evidence>
<reference evidence="1" key="1">
    <citation type="journal article" date="2004" name="Nature">
        <title>Genome duplication in the teleost fish Tetraodon nigroviridis reveals the early vertebrate proto-karyotype.</title>
        <authorList>
            <person name="Jaillon O."/>
            <person name="Aury J.-M."/>
            <person name="Brunet F."/>
            <person name="Petit J.-L."/>
            <person name="Stange-Thomann N."/>
            <person name="Mauceli E."/>
            <person name="Bouneau L."/>
            <person name="Fischer C."/>
            <person name="Ozouf-Costaz C."/>
            <person name="Bernot A."/>
            <person name="Nicaud S."/>
            <person name="Jaffe D."/>
            <person name="Fisher S."/>
            <person name="Lutfalla G."/>
            <person name="Dossat C."/>
            <person name="Segurens B."/>
            <person name="Dasilva C."/>
            <person name="Salanoubat M."/>
            <person name="Levy M."/>
            <person name="Boudet N."/>
            <person name="Castellano S."/>
            <person name="Anthouard V."/>
            <person name="Jubin C."/>
            <person name="Castelli V."/>
            <person name="Katinka M."/>
            <person name="Vacherie B."/>
            <person name="Biemont C."/>
            <person name="Skalli Z."/>
            <person name="Cattolico L."/>
            <person name="Poulain J."/>
            <person name="De Berardinis V."/>
            <person name="Cruaud C."/>
            <person name="Duprat S."/>
            <person name="Brottier P."/>
            <person name="Coutanceau J.-P."/>
            <person name="Gouzy J."/>
            <person name="Parra G."/>
            <person name="Lardier G."/>
            <person name="Chapple C."/>
            <person name="McKernan K.J."/>
            <person name="McEwan P."/>
            <person name="Bosak S."/>
            <person name="Kellis M."/>
            <person name="Volff J.-N."/>
            <person name="Guigo R."/>
            <person name="Zody M.C."/>
            <person name="Mesirov J."/>
            <person name="Lindblad-Toh K."/>
            <person name="Birren B."/>
            <person name="Nusbaum C."/>
            <person name="Kahn D."/>
            <person name="Robinson-Rechavi M."/>
            <person name="Laudet V."/>
            <person name="Schachter V."/>
            <person name="Quetier F."/>
            <person name="Saurin W."/>
            <person name="Scarpelli C."/>
            <person name="Wincker P."/>
            <person name="Lander E.S."/>
            <person name="Weissenbach J."/>
            <person name="Roest Crollius H."/>
        </authorList>
    </citation>
    <scope>NUCLEOTIDE SEQUENCE [LARGE SCALE GENOMIC DNA]</scope>
</reference>
<proteinExistence type="predicted"/>
<name>Q4S414_TETNG</name>
<dbReference type="KEGG" id="tng:GSTEN00024395G001"/>
<protein>
    <submittedName>
        <fullName evidence="1">(spotted green pufferfish) hypothetical protein</fullName>
    </submittedName>
</protein>
<accession>Q4S414</accession>
<gene>
    <name evidence="1" type="ORF">GSTENG00024395001</name>
</gene>
<reference evidence="1" key="2">
    <citation type="submission" date="2004-02" db="EMBL/GenBank/DDBJ databases">
        <authorList>
            <consortium name="Genoscope"/>
            <consortium name="Whitehead Institute Centre for Genome Research"/>
        </authorList>
    </citation>
    <scope>NUCLEOTIDE SEQUENCE</scope>
</reference>
<dbReference type="EMBL" id="CAAE01014744">
    <property type="protein sequence ID" value="CAG04618.1"/>
    <property type="molecule type" value="Genomic_DNA"/>
</dbReference>
<comment type="caution">
    <text evidence="1">The sequence shown here is derived from an EMBL/GenBank/DDBJ whole genome shotgun (WGS) entry which is preliminary data.</text>
</comment>
<dbReference type="AlphaFoldDB" id="Q4S414"/>
<sequence length="47" mass="5298">MYLNYILNPGSLSYLLTNGPEVRHSTASVIYHRSSARAGRFGLYTHL</sequence>